<dbReference type="GO" id="GO:0004022">
    <property type="term" value="F:alcohol dehydrogenase (NAD+) activity"/>
    <property type="evidence" value="ECO:0007669"/>
    <property type="project" value="UniProtKB-EC"/>
</dbReference>
<dbReference type="Pfam" id="PF00107">
    <property type="entry name" value="ADH_zinc_N"/>
    <property type="match status" value="1"/>
</dbReference>
<dbReference type="GO" id="GO:0008270">
    <property type="term" value="F:zinc ion binding"/>
    <property type="evidence" value="ECO:0007669"/>
    <property type="project" value="InterPro"/>
</dbReference>
<dbReference type="SUPFAM" id="SSF50129">
    <property type="entry name" value="GroES-like"/>
    <property type="match status" value="1"/>
</dbReference>
<keyword evidence="5 9" id="KW-0862">Zinc</keyword>
<keyword evidence="6" id="KW-0560">Oxidoreductase</keyword>
<dbReference type="Gene3D" id="3.40.50.720">
    <property type="entry name" value="NAD(P)-binding Rossmann-like Domain"/>
    <property type="match status" value="1"/>
</dbReference>
<evidence type="ECO:0000256" key="1">
    <source>
        <dbReference type="ARBA" id="ARBA00001947"/>
    </source>
</evidence>
<dbReference type="InterPro" id="IPR013149">
    <property type="entry name" value="ADH-like_C"/>
</dbReference>
<proteinExistence type="inferred from homology"/>
<comment type="cofactor">
    <cofactor evidence="1 9">
        <name>Zn(2+)</name>
        <dbReference type="ChEBI" id="CHEBI:29105"/>
    </cofactor>
</comment>
<dbReference type="Proteomes" id="UP000199546">
    <property type="component" value="Unassembled WGS sequence"/>
</dbReference>
<keyword evidence="4 9" id="KW-0479">Metal-binding</keyword>
<dbReference type="PANTHER" id="PTHR42940:SF8">
    <property type="entry name" value="VACUOLAR PROTEIN SORTING-ASSOCIATED PROTEIN 11"/>
    <property type="match status" value="1"/>
</dbReference>
<dbReference type="InterPro" id="IPR036291">
    <property type="entry name" value="NAD(P)-bd_dom_sf"/>
</dbReference>
<evidence type="ECO:0000256" key="5">
    <source>
        <dbReference type="ARBA" id="ARBA00022833"/>
    </source>
</evidence>
<dbReference type="EMBL" id="FPBA01000019">
    <property type="protein sequence ID" value="SFT95800.1"/>
    <property type="molecule type" value="Genomic_DNA"/>
</dbReference>
<dbReference type="RefSeq" id="WP_093582493.1">
    <property type="nucleotide sequence ID" value="NZ_FPBA01000019.1"/>
</dbReference>
<evidence type="ECO:0000256" key="6">
    <source>
        <dbReference type="ARBA" id="ARBA00023002"/>
    </source>
</evidence>
<dbReference type="InterPro" id="IPR013154">
    <property type="entry name" value="ADH-like_N"/>
</dbReference>
<dbReference type="PANTHER" id="PTHR42940">
    <property type="entry name" value="ALCOHOL DEHYDROGENASE 1-RELATED"/>
    <property type="match status" value="1"/>
</dbReference>
<evidence type="ECO:0000256" key="7">
    <source>
        <dbReference type="ARBA" id="ARBA00049164"/>
    </source>
</evidence>
<dbReference type="SMART" id="SM00829">
    <property type="entry name" value="PKS_ER"/>
    <property type="match status" value="1"/>
</dbReference>
<feature type="domain" description="Enoyl reductase (ER)" evidence="10">
    <location>
        <begin position="10"/>
        <end position="345"/>
    </location>
</feature>
<accession>A0A1I7C8N6</accession>
<dbReference type="OrthoDB" id="241504at2"/>
<evidence type="ECO:0000256" key="9">
    <source>
        <dbReference type="RuleBase" id="RU361277"/>
    </source>
</evidence>
<gene>
    <name evidence="11" type="ORF">SAMN05660657_04199</name>
</gene>
<dbReference type="CDD" id="cd05284">
    <property type="entry name" value="arabinose_DH_like"/>
    <property type="match status" value="1"/>
</dbReference>
<dbReference type="Pfam" id="PF08240">
    <property type="entry name" value="ADH_N"/>
    <property type="match status" value="1"/>
</dbReference>
<dbReference type="PROSITE" id="PS00059">
    <property type="entry name" value="ADH_ZINC"/>
    <property type="match status" value="1"/>
</dbReference>
<evidence type="ECO:0000256" key="3">
    <source>
        <dbReference type="ARBA" id="ARBA00013190"/>
    </source>
</evidence>
<evidence type="ECO:0000256" key="4">
    <source>
        <dbReference type="ARBA" id="ARBA00022723"/>
    </source>
</evidence>
<dbReference type="InterPro" id="IPR002328">
    <property type="entry name" value="ADH_Zn_CS"/>
</dbReference>
<evidence type="ECO:0000256" key="8">
    <source>
        <dbReference type="ARBA" id="ARBA00049243"/>
    </source>
</evidence>
<dbReference type="EC" id="1.1.1.1" evidence="3"/>
<dbReference type="STRING" id="1296565.SAMN05660657_04199"/>
<protein>
    <recommendedName>
        <fullName evidence="3">alcohol dehydrogenase</fullName>
        <ecNumber evidence="3">1.1.1.1</ecNumber>
    </recommendedName>
</protein>
<evidence type="ECO:0000259" key="10">
    <source>
        <dbReference type="SMART" id="SM00829"/>
    </source>
</evidence>
<name>A0A1I7C8N6_9ACTN</name>
<reference evidence="12" key="1">
    <citation type="submission" date="2016-10" db="EMBL/GenBank/DDBJ databases">
        <authorList>
            <person name="Varghese N."/>
            <person name="Submissions S."/>
        </authorList>
    </citation>
    <scope>NUCLEOTIDE SEQUENCE [LARGE SCALE GENOMIC DNA]</scope>
    <source>
        <strain evidence="12">DSM 46136</strain>
    </source>
</reference>
<comment type="similarity">
    <text evidence="2 9">Belongs to the zinc-containing alcohol dehydrogenase family.</text>
</comment>
<evidence type="ECO:0000313" key="11">
    <source>
        <dbReference type="EMBL" id="SFT95800.1"/>
    </source>
</evidence>
<dbReference type="Gene3D" id="3.90.180.10">
    <property type="entry name" value="Medium-chain alcohol dehydrogenases, catalytic domain"/>
    <property type="match status" value="1"/>
</dbReference>
<evidence type="ECO:0000313" key="12">
    <source>
        <dbReference type="Proteomes" id="UP000199546"/>
    </source>
</evidence>
<sequence length="350" mass="36653">MRAALLTEYRHDFALDTVPDPTIESPDDVIVRVGAAGFCRTDIHMWDGQFDAAQKAAGIDLPFVCGHETAGWVAEVGEGVKHIAVGDAVLLHPLATCGYCHACRAGDDMHCTAGVFPGLFAPGGFAEYVKTNARAVVPLKGDLTPVDVAPLGDAGLTAYRAVRKALPFAVPGSRTVVLGAGGLGHIGIQALRSLSQTEIIVVDRNAEALEHARGWGADHVVLAREDRSHVAEVRDLTDGAGAEVVIDYVGEGGAEKDGVELLGANGVDFLVGYGATLEVEILSQALFPETSFVGNICGNYNELVELVALAARGAVTLTTTTFPLEGVNDALHALDEGRMIGRGVLVPNEK</sequence>
<comment type="catalytic activity">
    <reaction evidence="7">
        <text>a secondary alcohol + NAD(+) = a ketone + NADH + H(+)</text>
        <dbReference type="Rhea" id="RHEA:10740"/>
        <dbReference type="ChEBI" id="CHEBI:15378"/>
        <dbReference type="ChEBI" id="CHEBI:17087"/>
        <dbReference type="ChEBI" id="CHEBI:35681"/>
        <dbReference type="ChEBI" id="CHEBI:57540"/>
        <dbReference type="ChEBI" id="CHEBI:57945"/>
        <dbReference type="EC" id="1.1.1.1"/>
    </reaction>
</comment>
<comment type="catalytic activity">
    <reaction evidence="8">
        <text>a primary alcohol + NAD(+) = an aldehyde + NADH + H(+)</text>
        <dbReference type="Rhea" id="RHEA:10736"/>
        <dbReference type="ChEBI" id="CHEBI:15378"/>
        <dbReference type="ChEBI" id="CHEBI:15734"/>
        <dbReference type="ChEBI" id="CHEBI:17478"/>
        <dbReference type="ChEBI" id="CHEBI:57540"/>
        <dbReference type="ChEBI" id="CHEBI:57945"/>
        <dbReference type="EC" id="1.1.1.1"/>
    </reaction>
</comment>
<dbReference type="InterPro" id="IPR020843">
    <property type="entry name" value="ER"/>
</dbReference>
<keyword evidence="12" id="KW-1185">Reference proteome</keyword>
<organism evidence="11 12">
    <name type="scientific">Geodermatophilus amargosae</name>
    <dbReference type="NCBI Taxonomy" id="1296565"/>
    <lineage>
        <taxon>Bacteria</taxon>
        <taxon>Bacillati</taxon>
        <taxon>Actinomycetota</taxon>
        <taxon>Actinomycetes</taxon>
        <taxon>Geodermatophilales</taxon>
        <taxon>Geodermatophilaceae</taxon>
        <taxon>Geodermatophilus</taxon>
    </lineage>
</organism>
<dbReference type="AlphaFoldDB" id="A0A1I7C8N6"/>
<dbReference type="SUPFAM" id="SSF51735">
    <property type="entry name" value="NAD(P)-binding Rossmann-fold domains"/>
    <property type="match status" value="1"/>
</dbReference>
<dbReference type="InterPro" id="IPR011032">
    <property type="entry name" value="GroES-like_sf"/>
</dbReference>
<evidence type="ECO:0000256" key="2">
    <source>
        <dbReference type="ARBA" id="ARBA00008072"/>
    </source>
</evidence>